<dbReference type="EMBL" id="BQXS01011551">
    <property type="protein sequence ID" value="GKT13914.1"/>
    <property type="molecule type" value="Genomic_DNA"/>
</dbReference>
<proteinExistence type="predicted"/>
<sequence length="591" mass="64904">DPLKPIPPFPLNYLPGSTDNLADLDRLVALTHCSRLSMTPTVMSRLLLENRVTKQAESIDLSDELVTCSDGPLSVSPLTLSVPFPLISPSPPSLLVSLLTQLSGTLARTLNKRGTFNAYSVSALQRASLQPKRPSLTHIPALNSRLGWVLSFRGIIKQRKRGEEERIRELSSSSPSSSTRIMTSLDRSVRDVIHSVIIDMCTCVTAVGMSCIRKSPSSISSTSFSSSWGWAGKTEAQVVRINGLTDIRECVLELCGLTDDLIPAGSESEGSEQEKRSCLAKMILFHSKGLENVCFTKQEKDDERKLSYRNQQASSTPTTREDTTQGLRGEPSPQPSIPSVLSSICLNLSSHLSGMLAVCILRRSRIGMWVGKSSSDEHKVTRTSMDMSPSPHLTMSSSPSHVESSSYVSSVGGKEEGEEGGEEEREKEEGEKEEDKKSTVEIEGKPSDVSIVPSDGPLHEDDFVESKGKENEEHSSTSSHISEVSIRSAISKTTSVSSTSEAWDWLSRMNLSVHTVSTLKRVIEVEWPSSSPISYIKDHALRRNTLVGAAALVREWCVSVWKRAKELKINLKTINFPSPEQIELSLLERIK</sequence>
<protein>
    <submittedName>
        <fullName evidence="2">Uncharacterized protein</fullName>
    </submittedName>
</protein>
<reference evidence="2" key="1">
    <citation type="submission" date="2022-03" db="EMBL/GenBank/DDBJ databases">
        <title>Draft genome sequence of Aduncisulcus paluster, a free-living microaerophilic Fornicata.</title>
        <authorList>
            <person name="Yuyama I."/>
            <person name="Kume K."/>
            <person name="Tamura T."/>
            <person name="Inagaki Y."/>
            <person name="Hashimoto T."/>
        </authorList>
    </citation>
    <scope>NUCLEOTIDE SEQUENCE</scope>
    <source>
        <strain evidence="2">NY0171</strain>
    </source>
</reference>
<evidence type="ECO:0000313" key="3">
    <source>
        <dbReference type="Proteomes" id="UP001057375"/>
    </source>
</evidence>
<feature type="compositionally biased region" description="Polar residues" evidence="1">
    <location>
        <begin position="308"/>
        <end position="318"/>
    </location>
</feature>
<feature type="region of interest" description="Disordered" evidence="1">
    <location>
        <begin position="305"/>
        <end position="336"/>
    </location>
</feature>
<feature type="compositionally biased region" description="Polar residues" evidence="1">
    <location>
        <begin position="382"/>
        <end position="395"/>
    </location>
</feature>
<organism evidence="2 3">
    <name type="scientific">Aduncisulcus paluster</name>
    <dbReference type="NCBI Taxonomy" id="2918883"/>
    <lineage>
        <taxon>Eukaryota</taxon>
        <taxon>Metamonada</taxon>
        <taxon>Carpediemonas-like organisms</taxon>
        <taxon>Aduncisulcus</taxon>
    </lineage>
</organism>
<evidence type="ECO:0000313" key="2">
    <source>
        <dbReference type="EMBL" id="GKT13914.1"/>
    </source>
</evidence>
<evidence type="ECO:0000256" key="1">
    <source>
        <dbReference type="SAM" id="MobiDB-lite"/>
    </source>
</evidence>
<keyword evidence="3" id="KW-1185">Reference proteome</keyword>
<comment type="caution">
    <text evidence="2">The sequence shown here is derived from an EMBL/GenBank/DDBJ whole genome shotgun (WGS) entry which is preliminary data.</text>
</comment>
<dbReference type="Proteomes" id="UP001057375">
    <property type="component" value="Unassembled WGS sequence"/>
</dbReference>
<feature type="region of interest" description="Disordered" evidence="1">
    <location>
        <begin position="372"/>
        <end position="484"/>
    </location>
</feature>
<accession>A0ABQ5JRL9</accession>
<gene>
    <name evidence="2" type="ORF">ADUPG1_010365</name>
</gene>
<feature type="non-terminal residue" evidence="2">
    <location>
        <position position="1"/>
    </location>
</feature>
<feature type="compositionally biased region" description="Basic and acidic residues" evidence="1">
    <location>
        <begin position="427"/>
        <end position="446"/>
    </location>
</feature>
<name>A0ABQ5JRL9_9EUKA</name>
<feature type="compositionally biased region" description="Basic and acidic residues" evidence="1">
    <location>
        <begin position="457"/>
        <end position="475"/>
    </location>
</feature>
<feature type="compositionally biased region" description="Acidic residues" evidence="1">
    <location>
        <begin position="416"/>
        <end position="426"/>
    </location>
</feature>
<feature type="compositionally biased region" description="Low complexity" evidence="1">
    <location>
        <begin position="396"/>
        <end position="412"/>
    </location>
</feature>